<dbReference type="EMBL" id="RHLQ01000019">
    <property type="protein sequence ID" value="RNC98964.1"/>
    <property type="molecule type" value="Genomic_DNA"/>
</dbReference>
<dbReference type="Proteomes" id="UP000279909">
    <property type="component" value="Unassembled WGS sequence"/>
</dbReference>
<dbReference type="RefSeq" id="WP_122971977.1">
    <property type="nucleotide sequence ID" value="NZ_RHLQ01000019.1"/>
</dbReference>
<organism evidence="1 2">
    <name type="scientific">Lysinibacillus halotolerans</name>
    <dbReference type="NCBI Taxonomy" id="1368476"/>
    <lineage>
        <taxon>Bacteria</taxon>
        <taxon>Bacillati</taxon>
        <taxon>Bacillota</taxon>
        <taxon>Bacilli</taxon>
        <taxon>Bacillales</taxon>
        <taxon>Bacillaceae</taxon>
        <taxon>Lysinibacillus</taxon>
    </lineage>
</organism>
<comment type="caution">
    <text evidence="1">The sequence shown here is derived from an EMBL/GenBank/DDBJ whole genome shotgun (WGS) entry which is preliminary data.</text>
</comment>
<name>A0A3M8H9P3_9BACI</name>
<evidence type="ECO:0000313" key="1">
    <source>
        <dbReference type="EMBL" id="RNC98964.1"/>
    </source>
</evidence>
<protein>
    <submittedName>
        <fullName evidence="1">Uncharacterized protein</fullName>
    </submittedName>
</protein>
<dbReference type="OrthoDB" id="2735071at2"/>
<dbReference type="AlphaFoldDB" id="A0A3M8H9P3"/>
<gene>
    <name evidence="1" type="ORF">EC501_09110</name>
</gene>
<keyword evidence="2" id="KW-1185">Reference proteome</keyword>
<proteinExistence type="predicted"/>
<accession>A0A3M8H9P3</accession>
<reference evidence="1 2" key="1">
    <citation type="journal article" date="2014" name="Int. J. Syst. Evol. Microbiol.">
        <title>Lysinibacillus halotolerans sp. nov., isolated from saline-alkaline soil.</title>
        <authorList>
            <person name="Kong D."/>
            <person name="Wang Y."/>
            <person name="Zhao B."/>
            <person name="Li Y."/>
            <person name="Song J."/>
            <person name="Zhai Y."/>
            <person name="Zhang C."/>
            <person name="Wang H."/>
            <person name="Chen X."/>
            <person name="Zhao B."/>
            <person name="Ruan Z."/>
        </authorList>
    </citation>
    <scope>NUCLEOTIDE SEQUENCE [LARGE SCALE GENOMIC DNA]</scope>
    <source>
        <strain evidence="1 2">MCCC 1A12703</strain>
    </source>
</reference>
<evidence type="ECO:0000313" key="2">
    <source>
        <dbReference type="Proteomes" id="UP000279909"/>
    </source>
</evidence>
<sequence>MEKIRLVNEPKPINVPHHTYKRECCYTRGVHIPHEDFVEILDHMSHDIKLYFDFHNPGKQIAPGTYLNGYSGLARSIINYYQNIKKLSVDGLNNGKDFYVKII</sequence>